<gene>
    <name evidence="1" type="ORF">CEW89_08505</name>
</gene>
<dbReference type="OrthoDB" id="7867138at2"/>
<dbReference type="Proteomes" id="UP000217935">
    <property type="component" value="Chromosome"/>
</dbReference>
<dbReference type="KEGG" id="ceh:CEW89_08505"/>
<organism evidence="1 2">
    <name type="scientific">Celeribacter ethanolicus</name>
    <dbReference type="NCBI Taxonomy" id="1758178"/>
    <lineage>
        <taxon>Bacteria</taxon>
        <taxon>Pseudomonadati</taxon>
        <taxon>Pseudomonadota</taxon>
        <taxon>Alphaproteobacteria</taxon>
        <taxon>Rhodobacterales</taxon>
        <taxon>Roseobacteraceae</taxon>
        <taxon>Celeribacter</taxon>
    </lineage>
</organism>
<accession>A0A291GC54</accession>
<proteinExistence type="predicted"/>
<evidence type="ECO:0000313" key="2">
    <source>
        <dbReference type="Proteomes" id="UP000217935"/>
    </source>
</evidence>
<evidence type="ECO:0000313" key="1">
    <source>
        <dbReference type="EMBL" id="ATG47612.1"/>
    </source>
</evidence>
<name>A0A291GC54_9RHOB</name>
<sequence>MSEEWGPWIEHDGTPRPELLGCYMAVVSLSGREEEGIQNACDAPPPGMCCAFVWASLPDWRVGDAIVRYRIRKPRALLDLIEMVEALPAPSRPVSRPVEVVS</sequence>
<dbReference type="RefSeq" id="WP_096805597.1">
    <property type="nucleotide sequence ID" value="NZ_CP022196.1"/>
</dbReference>
<reference evidence="1 2" key="1">
    <citation type="submission" date="2017-06" db="EMBL/GenBank/DDBJ databases">
        <title>Celeribacter sp. TSPH2 complete genome sequence.</title>
        <authorList>
            <person name="Woo J.-H."/>
            <person name="Kim H.-S."/>
        </authorList>
    </citation>
    <scope>NUCLEOTIDE SEQUENCE [LARGE SCALE GENOMIC DNA]</scope>
    <source>
        <strain evidence="1 2">TSPH2</strain>
    </source>
</reference>
<dbReference type="EMBL" id="CP022196">
    <property type="protein sequence ID" value="ATG47612.1"/>
    <property type="molecule type" value="Genomic_DNA"/>
</dbReference>
<keyword evidence="2" id="KW-1185">Reference proteome</keyword>
<dbReference type="AlphaFoldDB" id="A0A291GC54"/>
<protein>
    <submittedName>
        <fullName evidence="1">Uncharacterized protein</fullName>
    </submittedName>
</protein>